<evidence type="ECO:0008006" key="4">
    <source>
        <dbReference type="Google" id="ProtNLM"/>
    </source>
</evidence>
<dbReference type="Proteomes" id="UP000803844">
    <property type="component" value="Unassembled WGS sequence"/>
</dbReference>
<accession>A0A9P4Y5K2</accession>
<feature type="compositionally biased region" description="Acidic residues" evidence="1">
    <location>
        <begin position="327"/>
        <end position="339"/>
    </location>
</feature>
<dbReference type="RefSeq" id="XP_040777835.1">
    <property type="nucleotide sequence ID" value="XM_040916777.1"/>
</dbReference>
<organism evidence="2 3">
    <name type="scientific">Cryphonectria parasitica (strain ATCC 38755 / EP155)</name>
    <dbReference type="NCBI Taxonomy" id="660469"/>
    <lineage>
        <taxon>Eukaryota</taxon>
        <taxon>Fungi</taxon>
        <taxon>Dikarya</taxon>
        <taxon>Ascomycota</taxon>
        <taxon>Pezizomycotina</taxon>
        <taxon>Sordariomycetes</taxon>
        <taxon>Sordariomycetidae</taxon>
        <taxon>Diaporthales</taxon>
        <taxon>Cryphonectriaceae</taxon>
        <taxon>Cryphonectria-Endothia species complex</taxon>
        <taxon>Cryphonectria</taxon>
    </lineage>
</organism>
<evidence type="ECO:0000313" key="2">
    <source>
        <dbReference type="EMBL" id="KAF3766874.1"/>
    </source>
</evidence>
<sequence>SFSEDADLEIQVRNAQGEDVIYAVRSHVLESASRVWKQSIPARTSDTIDLSSDSAYGLDILFSIAHYRFQSLPQQLDVGELYGTAVAADKYEAIHLLAPFVKSWLVSLSTAAESQSNETLVAGFVLGEAQSFARTIAHCAYNSSLSTTEEGAVLLDAHGKPWSEQPLTGEVIDLLAAVRLSAIEQIIEAVSKPVNTLLNPQSGAAGGELPRFCQAPGDDDSVREECEQLQLGSAIMSLTKAKLWPPPAPSSIQASPAELARTYADVRLRRSVEDGHAQCGFGHQDQFARILAQPAKLTPVVVEQLVSRAKQSGVYEEETFKALQEESPVEEEESAAVAE</sequence>
<dbReference type="OrthoDB" id="5275938at2759"/>
<feature type="non-terminal residue" evidence="2">
    <location>
        <position position="1"/>
    </location>
</feature>
<reference evidence="2" key="1">
    <citation type="journal article" date="2020" name="Phytopathology">
        <title>Genome sequence of the chestnut blight fungus Cryphonectria parasitica EP155: A fundamental resource for an archetypical invasive plant pathogen.</title>
        <authorList>
            <person name="Crouch J.A."/>
            <person name="Dawe A."/>
            <person name="Aerts A."/>
            <person name="Barry K."/>
            <person name="Churchill A.C.L."/>
            <person name="Grimwood J."/>
            <person name="Hillman B."/>
            <person name="Milgroom M.G."/>
            <person name="Pangilinan J."/>
            <person name="Smith M."/>
            <person name="Salamov A."/>
            <person name="Schmutz J."/>
            <person name="Yadav J."/>
            <person name="Grigoriev I.V."/>
            <person name="Nuss D."/>
        </authorList>
    </citation>
    <scope>NUCLEOTIDE SEQUENCE</scope>
    <source>
        <strain evidence="2">EP155</strain>
    </source>
</reference>
<gene>
    <name evidence="2" type="ORF">M406DRAFT_251674</name>
</gene>
<keyword evidence="3" id="KW-1185">Reference proteome</keyword>
<feature type="region of interest" description="Disordered" evidence="1">
    <location>
        <begin position="317"/>
        <end position="339"/>
    </location>
</feature>
<name>A0A9P4Y5K2_CRYP1</name>
<evidence type="ECO:0000256" key="1">
    <source>
        <dbReference type="SAM" id="MobiDB-lite"/>
    </source>
</evidence>
<evidence type="ECO:0000313" key="3">
    <source>
        <dbReference type="Proteomes" id="UP000803844"/>
    </source>
</evidence>
<dbReference type="GeneID" id="63833906"/>
<dbReference type="AlphaFoldDB" id="A0A9P4Y5K2"/>
<protein>
    <recommendedName>
        <fullName evidence="4">BTB domain-containing protein</fullName>
    </recommendedName>
</protein>
<proteinExistence type="predicted"/>
<dbReference type="EMBL" id="MU032346">
    <property type="protein sequence ID" value="KAF3766874.1"/>
    <property type="molecule type" value="Genomic_DNA"/>
</dbReference>
<comment type="caution">
    <text evidence="2">The sequence shown here is derived from an EMBL/GenBank/DDBJ whole genome shotgun (WGS) entry which is preliminary data.</text>
</comment>